<accession>A0A1F8F5R4</accession>
<gene>
    <name evidence="2" type="ORF">A3J46_01870</name>
</gene>
<proteinExistence type="predicted"/>
<comment type="caution">
    <text evidence="2">The sequence shown here is derived from an EMBL/GenBank/DDBJ whole genome shotgun (WGS) entry which is preliminary data.</text>
</comment>
<dbReference type="InterPro" id="IPR012318">
    <property type="entry name" value="HTH_CRP"/>
</dbReference>
<dbReference type="SMART" id="SM00419">
    <property type="entry name" value="HTH_CRP"/>
    <property type="match status" value="1"/>
</dbReference>
<dbReference type="GO" id="GO:0006355">
    <property type="term" value="P:regulation of DNA-templated transcription"/>
    <property type="evidence" value="ECO:0007669"/>
    <property type="project" value="InterPro"/>
</dbReference>
<dbReference type="Pfam" id="PF13545">
    <property type="entry name" value="HTH_Crp_2"/>
    <property type="match status" value="1"/>
</dbReference>
<sequence length="149" mass="17026">MLILGGVTNSYNFVTESRTLLREAPAQEAINFLRQNPPAAFELLQRYAAALCGLSQRLEKITTAKSKKSVSEIILYLSAKFGIRQGQAVILPTMFSHKMIASWTSLSRETVSRQIEEMQKKGLVEYRKRRLVIKNLDLMRTEDTGFLWE</sequence>
<dbReference type="EMBL" id="MGJP01000061">
    <property type="protein sequence ID" value="OGN08494.1"/>
    <property type="molecule type" value="Genomic_DNA"/>
</dbReference>
<dbReference type="InterPro" id="IPR014710">
    <property type="entry name" value="RmlC-like_jellyroll"/>
</dbReference>
<evidence type="ECO:0000313" key="3">
    <source>
        <dbReference type="Proteomes" id="UP000177167"/>
    </source>
</evidence>
<dbReference type="SUPFAM" id="SSF46785">
    <property type="entry name" value="Winged helix' DNA-binding domain"/>
    <property type="match status" value="1"/>
</dbReference>
<dbReference type="PROSITE" id="PS51063">
    <property type="entry name" value="HTH_CRP_2"/>
    <property type="match status" value="1"/>
</dbReference>
<feature type="domain" description="HTH crp-type" evidence="1">
    <location>
        <begin position="64"/>
        <end position="137"/>
    </location>
</feature>
<dbReference type="InterPro" id="IPR036390">
    <property type="entry name" value="WH_DNA-bd_sf"/>
</dbReference>
<organism evidence="2 3">
    <name type="scientific">Candidatus Yanofskybacteria bacterium RIFCSPHIGHO2_02_FULL_41_11</name>
    <dbReference type="NCBI Taxonomy" id="1802675"/>
    <lineage>
        <taxon>Bacteria</taxon>
        <taxon>Candidatus Yanofskyibacteriota</taxon>
    </lineage>
</organism>
<evidence type="ECO:0000313" key="2">
    <source>
        <dbReference type="EMBL" id="OGN08494.1"/>
    </source>
</evidence>
<evidence type="ECO:0000259" key="1">
    <source>
        <dbReference type="PROSITE" id="PS51063"/>
    </source>
</evidence>
<reference evidence="2 3" key="1">
    <citation type="journal article" date="2016" name="Nat. Commun.">
        <title>Thousands of microbial genomes shed light on interconnected biogeochemical processes in an aquifer system.</title>
        <authorList>
            <person name="Anantharaman K."/>
            <person name="Brown C.T."/>
            <person name="Hug L.A."/>
            <person name="Sharon I."/>
            <person name="Castelle C.J."/>
            <person name="Probst A.J."/>
            <person name="Thomas B.C."/>
            <person name="Singh A."/>
            <person name="Wilkins M.J."/>
            <person name="Karaoz U."/>
            <person name="Brodie E.L."/>
            <person name="Williams K.H."/>
            <person name="Hubbard S.S."/>
            <person name="Banfield J.F."/>
        </authorList>
    </citation>
    <scope>NUCLEOTIDE SEQUENCE [LARGE SCALE GENOMIC DNA]</scope>
</reference>
<name>A0A1F8F5R4_9BACT</name>
<dbReference type="GO" id="GO:0003677">
    <property type="term" value="F:DNA binding"/>
    <property type="evidence" value="ECO:0007669"/>
    <property type="project" value="InterPro"/>
</dbReference>
<protein>
    <recommendedName>
        <fullName evidence="1">HTH crp-type domain-containing protein</fullName>
    </recommendedName>
</protein>
<dbReference type="Proteomes" id="UP000177167">
    <property type="component" value="Unassembled WGS sequence"/>
</dbReference>
<dbReference type="AlphaFoldDB" id="A0A1F8F5R4"/>
<dbReference type="Gene3D" id="2.60.120.10">
    <property type="entry name" value="Jelly Rolls"/>
    <property type="match status" value="1"/>
</dbReference>